<keyword evidence="4" id="KW-1185">Reference proteome</keyword>
<evidence type="ECO:0000256" key="2">
    <source>
        <dbReference type="SAM" id="Phobius"/>
    </source>
</evidence>
<gene>
    <name evidence="3" type="ORF">IPV69_09850</name>
</gene>
<feature type="compositionally biased region" description="Low complexity" evidence="1">
    <location>
        <begin position="63"/>
        <end position="83"/>
    </location>
</feature>
<protein>
    <submittedName>
        <fullName evidence="3">Uncharacterized protein</fullName>
    </submittedName>
</protein>
<dbReference type="EMBL" id="CP063458">
    <property type="protein sequence ID" value="QOV91638.1"/>
    <property type="molecule type" value="Genomic_DNA"/>
</dbReference>
<feature type="compositionally biased region" description="Pro residues" evidence="1">
    <location>
        <begin position="84"/>
        <end position="93"/>
    </location>
</feature>
<evidence type="ECO:0000313" key="4">
    <source>
        <dbReference type="Proteomes" id="UP000593765"/>
    </source>
</evidence>
<keyword evidence="2" id="KW-0812">Transmembrane</keyword>
<feature type="region of interest" description="Disordered" evidence="1">
    <location>
        <begin position="63"/>
        <end position="93"/>
    </location>
</feature>
<feature type="transmembrane region" description="Helical" evidence="2">
    <location>
        <begin position="107"/>
        <end position="125"/>
    </location>
</feature>
<reference evidence="3 4" key="1">
    <citation type="submission" date="2020-10" db="EMBL/GenBank/DDBJ databases">
        <title>Wide distribution of Phycisphaera-like planctomycetes from WD2101 soil group in peatlands and genome analysis of the first cultivated representative.</title>
        <authorList>
            <person name="Dedysh S.N."/>
            <person name="Beletsky A.V."/>
            <person name="Ivanova A."/>
            <person name="Kulichevskaya I.S."/>
            <person name="Suzina N.E."/>
            <person name="Philippov D.A."/>
            <person name="Rakitin A.L."/>
            <person name="Mardanov A.V."/>
            <person name="Ravin N.V."/>
        </authorList>
    </citation>
    <scope>NUCLEOTIDE SEQUENCE [LARGE SCALE GENOMIC DNA]</scope>
    <source>
        <strain evidence="3 4">M1803</strain>
    </source>
</reference>
<dbReference type="RefSeq" id="WP_206294939.1">
    <property type="nucleotide sequence ID" value="NZ_CP063458.1"/>
</dbReference>
<keyword evidence="2" id="KW-1133">Transmembrane helix</keyword>
<proteinExistence type="predicted"/>
<keyword evidence="2" id="KW-0472">Membrane</keyword>
<dbReference type="KEGG" id="hbs:IPV69_09850"/>
<dbReference type="AlphaFoldDB" id="A0A7M2X1L2"/>
<evidence type="ECO:0000256" key="1">
    <source>
        <dbReference type="SAM" id="MobiDB-lite"/>
    </source>
</evidence>
<accession>A0A7M2X1L2</accession>
<evidence type="ECO:0000313" key="3">
    <source>
        <dbReference type="EMBL" id="QOV91638.1"/>
    </source>
</evidence>
<name>A0A7M2X1L2_9BACT</name>
<sequence length="184" mass="19616">MFPFNRIAQAGAALSRSAGYVVVELTPWVIRALIGWLGDRFGRTPGGDFSLCKTCPFQPPGAAVSAAAPSSPDDDGSSTSRPDPASPIPSQFPPRPAVHNTFATEPALVVLAFLLAVLAIAFGSGCTPVGSYVSADRSTFEAITPEYARYVEADPDLNQQHKDRRLRTVAAWRLRLESAESAAR</sequence>
<organism evidence="3 4">
    <name type="scientific">Humisphaera borealis</name>
    <dbReference type="NCBI Taxonomy" id="2807512"/>
    <lineage>
        <taxon>Bacteria</taxon>
        <taxon>Pseudomonadati</taxon>
        <taxon>Planctomycetota</taxon>
        <taxon>Phycisphaerae</taxon>
        <taxon>Tepidisphaerales</taxon>
        <taxon>Tepidisphaeraceae</taxon>
        <taxon>Humisphaera</taxon>
    </lineage>
</organism>
<dbReference type="Proteomes" id="UP000593765">
    <property type="component" value="Chromosome"/>
</dbReference>